<comment type="caution">
    <text evidence="3">The sequence shown here is derived from an EMBL/GenBank/DDBJ whole genome shotgun (WGS) entry which is preliminary data.</text>
</comment>
<dbReference type="SUPFAM" id="SSF46785">
    <property type="entry name" value="Winged helix' DNA-binding domain"/>
    <property type="match status" value="1"/>
</dbReference>
<dbReference type="InterPro" id="IPR000600">
    <property type="entry name" value="ROK"/>
</dbReference>
<dbReference type="Proteomes" id="UP001501470">
    <property type="component" value="Unassembled WGS sequence"/>
</dbReference>
<dbReference type="InterPro" id="IPR043129">
    <property type="entry name" value="ATPase_NBD"/>
</dbReference>
<dbReference type="PANTHER" id="PTHR18964">
    <property type="entry name" value="ROK (REPRESSOR, ORF, KINASE) FAMILY"/>
    <property type="match status" value="1"/>
</dbReference>
<accession>A0ABN2B8F3</accession>
<name>A0ABN2B8F3_9ACTN</name>
<dbReference type="Pfam" id="PF00480">
    <property type="entry name" value="ROK"/>
    <property type="match status" value="1"/>
</dbReference>
<dbReference type="SUPFAM" id="SSF53067">
    <property type="entry name" value="Actin-like ATPase domain"/>
    <property type="match status" value="1"/>
</dbReference>
<dbReference type="EMBL" id="BAAAQD010000013">
    <property type="protein sequence ID" value="GAA1535903.1"/>
    <property type="molecule type" value="Genomic_DNA"/>
</dbReference>
<organism evidence="3 4">
    <name type="scientific">Dactylosporangium maewongense</name>
    <dbReference type="NCBI Taxonomy" id="634393"/>
    <lineage>
        <taxon>Bacteria</taxon>
        <taxon>Bacillati</taxon>
        <taxon>Actinomycetota</taxon>
        <taxon>Actinomycetes</taxon>
        <taxon>Micromonosporales</taxon>
        <taxon>Micromonosporaceae</taxon>
        <taxon>Dactylosporangium</taxon>
    </lineage>
</organism>
<sequence>MRHATAGTGPHVLREINRDLVLRILRSAEDPPRVIDLSQATGLSRPAVMRALADLGGAGLVESLDPADVAAPRIGRPAQRARFRAELGHVVGVDVGPHKILVKVADLAGRVVATRRLDVSDRTGGAEILAAAGDAIAGGIADVRTGAAACAPWAITVASPGLVSTGRGDVRLTPSMPGWAGLPIVDVLRERFDCPVLLEHDVTLSLVGERWLGVARDVDSAVFVQWGERIGASILINGVPYRGAHVAAGELGFLDVGTAGSGDTPLAAGGVGPFERLVGAQAILTLARAMSAADAGGALHRTLSLAGPDSGLPALFAAAAAGDPTATAIVDTVAHRFARGLAPLILLVDPQRVIIGGGVSRAGAPLLDAVRAAVAGRVLETPEITLSPLGEESVALGAVRHALDSVEDRLRV</sequence>
<dbReference type="RefSeq" id="WP_344505933.1">
    <property type="nucleotide sequence ID" value="NZ_BAAAQD010000013.1"/>
</dbReference>
<evidence type="ECO:0000313" key="3">
    <source>
        <dbReference type="EMBL" id="GAA1535903.1"/>
    </source>
</evidence>
<keyword evidence="4" id="KW-1185">Reference proteome</keyword>
<dbReference type="InterPro" id="IPR005471">
    <property type="entry name" value="Tscrpt_reg_IclR_N"/>
</dbReference>
<evidence type="ECO:0000313" key="4">
    <source>
        <dbReference type="Proteomes" id="UP001501470"/>
    </source>
</evidence>
<dbReference type="Gene3D" id="3.30.420.40">
    <property type="match status" value="2"/>
</dbReference>
<reference evidence="3 4" key="1">
    <citation type="journal article" date="2019" name="Int. J. Syst. Evol. Microbiol.">
        <title>The Global Catalogue of Microorganisms (GCM) 10K type strain sequencing project: providing services to taxonomists for standard genome sequencing and annotation.</title>
        <authorList>
            <consortium name="The Broad Institute Genomics Platform"/>
            <consortium name="The Broad Institute Genome Sequencing Center for Infectious Disease"/>
            <person name="Wu L."/>
            <person name="Ma J."/>
        </authorList>
    </citation>
    <scope>NUCLEOTIDE SEQUENCE [LARGE SCALE GENOMIC DNA]</scope>
    <source>
        <strain evidence="3 4">JCM 15933</strain>
    </source>
</reference>
<gene>
    <name evidence="3" type="ORF">GCM10009827_062860</name>
</gene>
<dbReference type="InterPro" id="IPR036390">
    <property type="entry name" value="WH_DNA-bd_sf"/>
</dbReference>
<dbReference type="Pfam" id="PF09339">
    <property type="entry name" value="HTH_IclR"/>
    <property type="match status" value="1"/>
</dbReference>
<dbReference type="PANTHER" id="PTHR18964:SF149">
    <property type="entry name" value="BIFUNCTIONAL UDP-N-ACETYLGLUCOSAMINE 2-EPIMERASE_N-ACETYLMANNOSAMINE KINASE"/>
    <property type="match status" value="1"/>
</dbReference>
<comment type="similarity">
    <text evidence="1">Belongs to the ROK (NagC/XylR) family.</text>
</comment>
<dbReference type="Gene3D" id="1.10.10.10">
    <property type="entry name" value="Winged helix-like DNA-binding domain superfamily/Winged helix DNA-binding domain"/>
    <property type="match status" value="1"/>
</dbReference>
<proteinExistence type="inferred from homology"/>
<evidence type="ECO:0000256" key="1">
    <source>
        <dbReference type="ARBA" id="ARBA00006479"/>
    </source>
</evidence>
<feature type="domain" description="HTH iclR-type" evidence="2">
    <location>
        <begin position="21"/>
        <end position="63"/>
    </location>
</feature>
<dbReference type="CDD" id="cd23763">
    <property type="entry name" value="ASKHA_ATPase_ROK"/>
    <property type="match status" value="1"/>
</dbReference>
<evidence type="ECO:0000259" key="2">
    <source>
        <dbReference type="Pfam" id="PF09339"/>
    </source>
</evidence>
<dbReference type="InterPro" id="IPR036388">
    <property type="entry name" value="WH-like_DNA-bd_sf"/>
</dbReference>
<protein>
    <submittedName>
        <fullName evidence="3">ROK family transcriptional regulator</fullName>
    </submittedName>
</protein>